<comment type="caution">
    <text evidence="1">The sequence shown here is derived from an EMBL/GenBank/DDBJ whole genome shotgun (WGS) entry which is preliminary data.</text>
</comment>
<keyword evidence="2" id="KW-1185">Reference proteome</keyword>
<dbReference type="AlphaFoldDB" id="A0ABD1DKK6"/>
<accession>A0ABD1DKK6</accession>
<evidence type="ECO:0000313" key="1">
    <source>
        <dbReference type="EMBL" id="KAL1400200.1"/>
    </source>
</evidence>
<dbReference type="EMBL" id="JBEHCU010005322">
    <property type="protein sequence ID" value="KAL1400200.1"/>
    <property type="molecule type" value="Genomic_DNA"/>
</dbReference>
<organism evidence="1 2">
    <name type="scientific">Culex pipiens pipiens</name>
    <name type="common">Northern house mosquito</name>
    <dbReference type="NCBI Taxonomy" id="38569"/>
    <lineage>
        <taxon>Eukaryota</taxon>
        <taxon>Metazoa</taxon>
        <taxon>Ecdysozoa</taxon>
        <taxon>Arthropoda</taxon>
        <taxon>Hexapoda</taxon>
        <taxon>Insecta</taxon>
        <taxon>Pterygota</taxon>
        <taxon>Neoptera</taxon>
        <taxon>Endopterygota</taxon>
        <taxon>Diptera</taxon>
        <taxon>Nematocera</taxon>
        <taxon>Culicoidea</taxon>
        <taxon>Culicidae</taxon>
        <taxon>Culicinae</taxon>
        <taxon>Culicini</taxon>
        <taxon>Culex</taxon>
        <taxon>Culex</taxon>
    </lineage>
</organism>
<gene>
    <name evidence="1" type="ORF">pipiens_002098</name>
</gene>
<proteinExistence type="predicted"/>
<name>A0ABD1DKK6_CULPP</name>
<dbReference type="Proteomes" id="UP001562425">
    <property type="component" value="Unassembled WGS sequence"/>
</dbReference>
<protein>
    <submittedName>
        <fullName evidence="1">Uncharacterized protein</fullName>
    </submittedName>
</protein>
<reference evidence="1 2" key="1">
    <citation type="submission" date="2024-05" db="EMBL/GenBank/DDBJ databases">
        <title>Culex pipiens pipiens assembly and annotation.</title>
        <authorList>
            <person name="Alout H."/>
            <person name="Durand T."/>
        </authorList>
    </citation>
    <scope>NUCLEOTIDE SEQUENCE [LARGE SCALE GENOMIC DNA]</scope>
    <source>
        <strain evidence="1">HA-2024</strain>
        <tissue evidence="1">Whole body</tissue>
    </source>
</reference>
<sequence>MQQLCECIAMSCLDCNYQWECSAFVNDNLTGTIRQKTLHCLNRTSLSSIVNCGTTLTVQYINSNSDDSN</sequence>
<evidence type="ECO:0000313" key="2">
    <source>
        <dbReference type="Proteomes" id="UP001562425"/>
    </source>
</evidence>